<dbReference type="GO" id="GO:0005886">
    <property type="term" value="C:plasma membrane"/>
    <property type="evidence" value="ECO:0007669"/>
    <property type="project" value="UniProtKB-SubCell"/>
</dbReference>
<dbReference type="Proteomes" id="UP001165986">
    <property type="component" value="Unassembled WGS sequence"/>
</dbReference>
<keyword evidence="7 11" id="KW-0630">Potassium</keyword>
<comment type="caution">
    <text evidence="12">The sequence shown here is derived from an EMBL/GenBank/DDBJ whole genome shotgun (WGS) entry which is preliminary data.</text>
</comment>
<evidence type="ECO:0000256" key="10">
    <source>
        <dbReference type="ARBA" id="ARBA00023136"/>
    </source>
</evidence>
<keyword evidence="1 11" id="KW-0813">Transport</keyword>
<keyword evidence="5 11" id="KW-0547">Nucleotide-binding</keyword>
<keyword evidence="9 11" id="KW-0406">Ion transport</keyword>
<dbReference type="NCBIfam" id="NF010607">
    <property type="entry name" value="PRK14003.1"/>
    <property type="match status" value="1"/>
</dbReference>
<proteinExistence type="inferred from homology"/>
<dbReference type="PIRSF" id="PIRSF001296">
    <property type="entry name" value="K_ATPase_KdpC"/>
    <property type="match status" value="1"/>
</dbReference>
<evidence type="ECO:0000313" key="13">
    <source>
        <dbReference type="Proteomes" id="UP001165986"/>
    </source>
</evidence>
<dbReference type="AlphaFoldDB" id="A0AA40VP95"/>
<gene>
    <name evidence="11 12" type="primary">kdpC</name>
    <name evidence="12" type="ORF">FNW02_00545</name>
</gene>
<name>A0AA40VP95_9NOST</name>
<evidence type="ECO:0000256" key="9">
    <source>
        <dbReference type="ARBA" id="ARBA00023065"/>
    </source>
</evidence>
<keyword evidence="6 11" id="KW-0067">ATP-binding</keyword>
<comment type="subcellular location">
    <subcellularLocation>
        <location evidence="11">Cell membrane</location>
        <topology evidence="11">Single-pass membrane protein</topology>
    </subcellularLocation>
</comment>
<comment type="function">
    <text evidence="11">Part of the high-affinity ATP-driven potassium transport (or Kdp) system, which catalyzes the hydrolysis of ATP coupled with the electrogenic transport of potassium into the cytoplasm. This subunit acts as a catalytic chaperone that increases the ATP-binding affinity of the ATP-hydrolyzing subunit KdpB by the formation of a transient KdpB/KdpC/ATP ternary complex.</text>
</comment>
<dbReference type="RefSeq" id="WP_191755652.1">
    <property type="nucleotide sequence ID" value="NZ_VJXY01000001.1"/>
</dbReference>
<evidence type="ECO:0000256" key="5">
    <source>
        <dbReference type="ARBA" id="ARBA00022741"/>
    </source>
</evidence>
<dbReference type="Pfam" id="PF02669">
    <property type="entry name" value="KdpC"/>
    <property type="match status" value="1"/>
</dbReference>
<keyword evidence="4 11" id="KW-0812">Transmembrane</keyword>
<organism evidence="12 13">
    <name type="scientific">Komarekiella delphini-convector SJRDD-AB1</name>
    <dbReference type="NCBI Taxonomy" id="2593771"/>
    <lineage>
        <taxon>Bacteria</taxon>
        <taxon>Bacillati</taxon>
        <taxon>Cyanobacteriota</taxon>
        <taxon>Cyanophyceae</taxon>
        <taxon>Nostocales</taxon>
        <taxon>Nostocaceae</taxon>
        <taxon>Komarekiella</taxon>
        <taxon>Komarekiella delphini-convector</taxon>
    </lineage>
</organism>
<dbReference type="PANTHER" id="PTHR30042">
    <property type="entry name" value="POTASSIUM-TRANSPORTING ATPASE C CHAIN"/>
    <property type="match status" value="1"/>
</dbReference>
<comment type="similarity">
    <text evidence="11">Belongs to the KdpC family.</text>
</comment>
<dbReference type="EMBL" id="VJXY01000001">
    <property type="protein sequence ID" value="MBD6614400.1"/>
    <property type="molecule type" value="Genomic_DNA"/>
</dbReference>
<dbReference type="NCBIfam" id="TIGR00681">
    <property type="entry name" value="kdpC"/>
    <property type="match status" value="1"/>
</dbReference>
<evidence type="ECO:0000256" key="3">
    <source>
        <dbReference type="ARBA" id="ARBA00022538"/>
    </source>
</evidence>
<evidence type="ECO:0000256" key="1">
    <source>
        <dbReference type="ARBA" id="ARBA00022448"/>
    </source>
</evidence>
<keyword evidence="13" id="KW-1185">Reference proteome</keyword>
<keyword evidence="10 11" id="KW-0472">Membrane</keyword>
<dbReference type="InterPro" id="IPR003820">
    <property type="entry name" value="KdpC"/>
</dbReference>
<keyword evidence="8 11" id="KW-1133">Transmembrane helix</keyword>
<dbReference type="PANTHER" id="PTHR30042:SF2">
    <property type="entry name" value="POTASSIUM-TRANSPORTING ATPASE KDPC SUBUNIT"/>
    <property type="match status" value="1"/>
</dbReference>
<keyword evidence="2 11" id="KW-1003">Cell membrane</keyword>
<protein>
    <recommendedName>
        <fullName evidence="11">Potassium-transporting ATPase KdpC subunit</fullName>
    </recommendedName>
    <alternativeName>
        <fullName evidence="11">ATP phosphohydrolase [potassium-transporting] C chain</fullName>
    </alternativeName>
    <alternativeName>
        <fullName evidence="11">Potassium-binding and translocating subunit C</fullName>
    </alternativeName>
    <alternativeName>
        <fullName evidence="11">Potassium-translocating ATPase C chain</fullName>
    </alternativeName>
</protein>
<evidence type="ECO:0000256" key="8">
    <source>
        <dbReference type="ARBA" id="ARBA00022989"/>
    </source>
</evidence>
<evidence type="ECO:0000256" key="6">
    <source>
        <dbReference type="ARBA" id="ARBA00022840"/>
    </source>
</evidence>
<evidence type="ECO:0000256" key="7">
    <source>
        <dbReference type="ARBA" id="ARBA00022958"/>
    </source>
</evidence>
<evidence type="ECO:0000256" key="4">
    <source>
        <dbReference type="ARBA" id="ARBA00022692"/>
    </source>
</evidence>
<dbReference type="HAMAP" id="MF_00276">
    <property type="entry name" value="KdpC"/>
    <property type="match status" value="1"/>
</dbReference>
<accession>A0AA40VP95</accession>
<reference evidence="12" key="1">
    <citation type="submission" date="2019-07" db="EMBL/GenBank/DDBJ databases">
        <title>Toxilogical consequences of a new and cryptic species of cyanobacteria (Komarekiella delphini-convector) recovered from the epidermis of a bottlenose dolphin and 1500 ft. in the air.</title>
        <authorList>
            <person name="Brown A.O."/>
            <person name="Dvorak P."/>
            <person name="Villanueva C.D."/>
            <person name="Foss A.J."/>
            <person name="Garvey A.D."/>
            <person name="Gibson Q.A."/>
            <person name="Johansen J.R."/>
            <person name="Casamatta D.A."/>
        </authorList>
    </citation>
    <scope>NUCLEOTIDE SEQUENCE</scope>
    <source>
        <strain evidence="12">SJRDD-AB1</strain>
    </source>
</reference>
<comment type="subunit">
    <text evidence="11">The system is composed of three essential subunits: KdpA, KdpB and KdpC.</text>
</comment>
<evidence type="ECO:0000256" key="2">
    <source>
        <dbReference type="ARBA" id="ARBA00022475"/>
    </source>
</evidence>
<dbReference type="GO" id="GO:0008556">
    <property type="term" value="F:P-type potassium transmembrane transporter activity"/>
    <property type="evidence" value="ECO:0007669"/>
    <property type="project" value="InterPro"/>
</dbReference>
<keyword evidence="3 11" id="KW-0633">Potassium transport</keyword>
<dbReference type="NCBIfam" id="NF001454">
    <property type="entry name" value="PRK00315.1"/>
    <property type="match status" value="1"/>
</dbReference>
<dbReference type="GO" id="GO:0005524">
    <property type="term" value="F:ATP binding"/>
    <property type="evidence" value="ECO:0007669"/>
    <property type="project" value="UniProtKB-UniRule"/>
</dbReference>
<evidence type="ECO:0000313" key="12">
    <source>
        <dbReference type="EMBL" id="MBD6614400.1"/>
    </source>
</evidence>
<evidence type="ECO:0000256" key="11">
    <source>
        <dbReference type="HAMAP-Rule" id="MF_00276"/>
    </source>
</evidence>
<sequence>MSQLRQINKAIRSTIALWVLTALLYPLLMLLSGQIAFSFQANGSLLTNSQGRVIGSALIGQPFRSNRYFWSRPSTIDYSTTEVATTGISGASNLAPSNPELLKRIQAEVTRLKQANIQPTADLVYTSGSGLDPHISPEAAQAQVQHVSTARRIAPNQIQKLIDKNTDGRFLGIFGEPGVNVLKLNLALDALQPNL</sequence>